<sequence>MRRVRYSNAKPILKSEYVCCRKKRSLPRINRVICEQKCSEYKPGKYLECPHYSDWYYKYYEKELEIPELKKKRKGRK</sequence>
<reference evidence="1" key="1">
    <citation type="journal article" date="2015" name="Nature">
        <title>Complex archaea that bridge the gap between prokaryotes and eukaryotes.</title>
        <authorList>
            <person name="Spang A."/>
            <person name="Saw J.H."/>
            <person name="Jorgensen S.L."/>
            <person name="Zaremba-Niedzwiedzka K."/>
            <person name="Martijn J."/>
            <person name="Lind A.E."/>
            <person name="van Eijk R."/>
            <person name="Schleper C."/>
            <person name="Guy L."/>
            <person name="Ettema T.J."/>
        </authorList>
    </citation>
    <scope>NUCLEOTIDE SEQUENCE</scope>
</reference>
<comment type="caution">
    <text evidence="1">The sequence shown here is derived from an EMBL/GenBank/DDBJ whole genome shotgun (WGS) entry which is preliminary data.</text>
</comment>
<name>A0A0F9KUM7_9ZZZZ</name>
<protein>
    <submittedName>
        <fullName evidence="1">Uncharacterized protein</fullName>
    </submittedName>
</protein>
<gene>
    <name evidence="1" type="ORF">LCGC14_1282980</name>
</gene>
<accession>A0A0F9KUM7</accession>
<proteinExistence type="predicted"/>
<dbReference type="AlphaFoldDB" id="A0A0F9KUM7"/>
<dbReference type="EMBL" id="LAZR01007318">
    <property type="protein sequence ID" value="KKM86034.1"/>
    <property type="molecule type" value="Genomic_DNA"/>
</dbReference>
<evidence type="ECO:0000313" key="1">
    <source>
        <dbReference type="EMBL" id="KKM86034.1"/>
    </source>
</evidence>
<organism evidence="1">
    <name type="scientific">marine sediment metagenome</name>
    <dbReference type="NCBI Taxonomy" id="412755"/>
    <lineage>
        <taxon>unclassified sequences</taxon>
        <taxon>metagenomes</taxon>
        <taxon>ecological metagenomes</taxon>
    </lineage>
</organism>